<dbReference type="SMART" id="SM00473">
    <property type="entry name" value="PAN_AP"/>
    <property type="match status" value="4"/>
</dbReference>
<dbReference type="GeneID" id="9838093"/>
<evidence type="ECO:0000313" key="7">
    <source>
        <dbReference type="EMBL" id="CEG00616.1"/>
    </source>
</evidence>
<keyword evidence="3" id="KW-0732">Signal</keyword>
<dbReference type="Proteomes" id="UP000009170">
    <property type="component" value="Unassembled WGS sequence"/>
</dbReference>
<accession>A0A096P9I0</accession>
<keyword evidence="2" id="KW-0812">Transmembrane</keyword>
<feature type="domain" description="Apple" evidence="6">
    <location>
        <begin position="547"/>
        <end position="617"/>
    </location>
</feature>
<dbReference type="Gene3D" id="3.50.4.10">
    <property type="entry name" value="Hepatocyte Growth Factor"/>
    <property type="match status" value="3"/>
</dbReference>
<keyword evidence="8" id="KW-1185">Reference proteome</keyword>
<dbReference type="Pfam" id="PF14295">
    <property type="entry name" value="PAN_4"/>
    <property type="match status" value="3"/>
</dbReference>
<evidence type="ECO:0000256" key="5">
    <source>
        <dbReference type="ARBA" id="ARBA00023136"/>
    </source>
</evidence>
<dbReference type="GO" id="GO:0016020">
    <property type="term" value="C:membrane"/>
    <property type="evidence" value="ECO:0007669"/>
    <property type="project" value="UniProtKB-SubCell"/>
</dbReference>
<feature type="domain" description="Apple" evidence="6">
    <location>
        <begin position="391"/>
        <end position="463"/>
    </location>
</feature>
<organism evidence="7 8">
    <name type="scientific">Ostreococcus tauri</name>
    <name type="common">Marine green alga</name>
    <dbReference type="NCBI Taxonomy" id="70448"/>
    <lineage>
        <taxon>Eukaryota</taxon>
        <taxon>Viridiplantae</taxon>
        <taxon>Chlorophyta</taxon>
        <taxon>Mamiellophyceae</taxon>
        <taxon>Mamiellales</taxon>
        <taxon>Bathycoccaceae</taxon>
        <taxon>Ostreococcus</taxon>
    </lineage>
</organism>
<dbReference type="Pfam" id="PF00024">
    <property type="entry name" value="PAN_1"/>
    <property type="match status" value="3"/>
</dbReference>
<dbReference type="InParanoid" id="A0A096P9I0"/>
<dbReference type="EMBL" id="CAID01000017">
    <property type="protein sequence ID" value="CEG00616.1"/>
    <property type="molecule type" value="Genomic_DNA"/>
</dbReference>
<evidence type="ECO:0000256" key="3">
    <source>
        <dbReference type="ARBA" id="ARBA00022729"/>
    </source>
</evidence>
<comment type="subcellular location">
    <subcellularLocation>
        <location evidence="1">Membrane</location>
        <topology evidence="1">Single-pass membrane protein</topology>
    </subcellularLocation>
</comment>
<evidence type="ECO:0000256" key="2">
    <source>
        <dbReference type="ARBA" id="ARBA00022692"/>
    </source>
</evidence>
<dbReference type="KEGG" id="ota:OT_ostta17g01850"/>
<evidence type="ECO:0000259" key="6">
    <source>
        <dbReference type="SMART" id="SM00473"/>
    </source>
</evidence>
<keyword evidence="5" id="KW-0472">Membrane</keyword>
<keyword evidence="4" id="KW-1133">Transmembrane helix</keyword>
<feature type="domain" description="Apple" evidence="6">
    <location>
        <begin position="684"/>
        <end position="765"/>
    </location>
</feature>
<evidence type="ECO:0000256" key="4">
    <source>
        <dbReference type="ARBA" id="ARBA00022989"/>
    </source>
</evidence>
<proteinExistence type="predicted"/>
<evidence type="ECO:0000256" key="1">
    <source>
        <dbReference type="ARBA" id="ARBA00004167"/>
    </source>
</evidence>
<reference evidence="8" key="1">
    <citation type="journal article" date="2006" name="Proc. Natl. Acad. Sci. U.S.A.">
        <title>Genome analysis of the smallest free-living eukaryote Ostreococcus tauri unveils many unique features.</title>
        <authorList>
            <person name="Derelle E."/>
            <person name="Ferraz C."/>
            <person name="Rombauts S."/>
            <person name="Rouze P."/>
            <person name="Worden A.Z."/>
            <person name="Robbens S."/>
            <person name="Partensky F."/>
            <person name="Degroeve S."/>
            <person name="Echeynie S."/>
            <person name="Cooke R."/>
            <person name="Saeys Y."/>
            <person name="Wuyts J."/>
            <person name="Jabbari K."/>
            <person name="Bowler C."/>
            <person name="Panaud O."/>
            <person name="Piegu B."/>
            <person name="Ball S.G."/>
            <person name="Ral J.-P."/>
            <person name="Bouget F.-Y."/>
            <person name="Piganeau G."/>
            <person name="De Baets B."/>
            <person name="Picard A."/>
            <person name="Delseny M."/>
            <person name="Demaille J."/>
            <person name="Van de Peer Y."/>
            <person name="Moreau H."/>
        </authorList>
    </citation>
    <scope>NUCLEOTIDE SEQUENCE [LARGE SCALE GENOMIC DNA]</scope>
    <source>
        <strain evidence="8">OTTH 0595 / CCAP 157/2 / RCC745</strain>
    </source>
</reference>
<feature type="domain" description="Apple" evidence="6">
    <location>
        <begin position="318"/>
        <end position="389"/>
    </location>
</feature>
<evidence type="ECO:0000313" key="8">
    <source>
        <dbReference type="Proteomes" id="UP000009170"/>
    </source>
</evidence>
<protein>
    <submittedName>
        <fullName evidence="7">PAN-1 domain</fullName>
    </submittedName>
</protein>
<dbReference type="RefSeq" id="XP_003083960.2">
    <property type="nucleotide sequence ID" value="XM_003083912.2"/>
</dbReference>
<sequence length="828" mass="87523">MGRKFGTTLVDSFSGVNVAAAVSSAAHGVGAGSQYDAAVGWSENAANALASEAVDLAQDAGKLAEMIIAWFKGLDCKLDANFFKDVAGKLKMPGIGELPGIIKGLGSDMVGRFTGNTCNTLWNAMYGDAGNAREAADVLKMAVSALKDKCPAVAQGGDRPAFTFGVILEGEVAVGASAGAGLEVGFGVDLNGERFCFLAHCAWAGITLDTPNGGVAAGFQVTGYKSISSVPGTASFLELGIGLGNPPFPVDGAGGISYVYAGDKLSDIVGAGFSLAADFSGGGIMPVGVSVAKGVCDCPVCVTVDGRKCGDAEPALDTTKRAFTVLGGDRPGGDLHAVAEISENGCIAECIKRANCVGVSYNHLSRWCFLKGTNGLRHTVSSSTKFHPRVPVGFIVQADGDRKGGDMSEWHGVSIDECAQRCLAWSTCVGFSYRSHSHICKTKGKHGLHGGYELNDHQYYHRIPSPKSTFTNSGLNLDGKDRGGGDRATVHTTLAECKSKCNEDKGCIGVSYNLAPGSKGVPCYTKGTNHISMHPQHSVHQLIHRMPNGFRIKQYGDRGGGDLFDAHVSLTECAELCFARSDCIGFSFDSNAGRCVPKGHSANTHYNHGAYQFYERVEAPFWHFVAVHHHDRPGGDIAGWIHHTNPQACFAACQKDPKCFGITYDGNSCGLKGTHAHAYYAHSHQWSFAYKVPNGFAIRGAGDRSGGDIHVTFAGVDTCARMCKEDDRCVGFSHNSNVQHCVLKGLHGLHPHHKPSHHQYYTIHGRGNSRALDASQAALGDSRSWTAFASHPNAIAFAVACVFAAAVATTLRHVSRRERTSAPTYGSV</sequence>
<dbReference type="PANTHER" id="PTHR47974">
    <property type="entry name" value="OS07G0415500 PROTEIN"/>
    <property type="match status" value="1"/>
</dbReference>
<comment type="caution">
    <text evidence="7">The sequence shown here is derived from an EMBL/GenBank/DDBJ whole genome shotgun (WGS) entry which is preliminary data.</text>
</comment>
<name>A0A096P9I0_OSTTA</name>
<gene>
    <name evidence="7" type="ORF">OT_ostta17g01850</name>
</gene>
<dbReference type="InterPro" id="IPR003609">
    <property type="entry name" value="Pan_app"/>
</dbReference>
<reference evidence="7 8" key="2">
    <citation type="journal article" date="2014" name="BMC Genomics">
        <title>An improved genome of the model marine alga Ostreococcus tauri unfolds by assessing Illumina de novo assemblies.</title>
        <authorList>
            <person name="Blanc-Mathieu R."/>
            <person name="Verhelst B."/>
            <person name="Derelle E."/>
            <person name="Rombauts S."/>
            <person name="Bouget F.Y."/>
            <person name="Carre I."/>
            <person name="Chateau A."/>
            <person name="Eyre-Walker A."/>
            <person name="Grimsley N."/>
            <person name="Moreau H."/>
            <person name="Piegu B."/>
            <person name="Rivals E."/>
            <person name="Schackwitz W."/>
            <person name="Van de Peer Y."/>
            <person name="Piganeau G."/>
        </authorList>
    </citation>
    <scope>NUCLEOTIDE SEQUENCE [LARGE SCALE GENOMIC DNA]</scope>
    <source>
        <strain evidence="8">OTTH 0595 / CCAP 157/2 / RCC745</strain>
    </source>
</reference>
<dbReference type="AlphaFoldDB" id="A0A096P9I0"/>
<dbReference type="PANTHER" id="PTHR47974:SF9">
    <property type="entry name" value="RECEPTOR-LIKE SERINE_THREONINE-PROTEIN KINASE"/>
    <property type="match status" value="1"/>
</dbReference>